<reference evidence="6" key="1">
    <citation type="submission" date="2021-01" db="EMBL/GenBank/DDBJ databases">
        <title>Modified the classification status of verrucomicrobia.</title>
        <authorList>
            <person name="Feng X."/>
        </authorList>
    </citation>
    <scope>NUCLEOTIDE SEQUENCE</scope>
    <source>
        <strain evidence="6">KCTC 22041</strain>
    </source>
</reference>
<evidence type="ECO:0000256" key="3">
    <source>
        <dbReference type="ARBA" id="ARBA00022691"/>
    </source>
</evidence>
<keyword evidence="1 6" id="KW-0489">Methyltransferase</keyword>
<evidence type="ECO:0000313" key="7">
    <source>
        <dbReference type="Proteomes" id="UP000603141"/>
    </source>
</evidence>
<dbReference type="Pfam" id="PF01739">
    <property type="entry name" value="CheR"/>
    <property type="match status" value="1"/>
</dbReference>
<comment type="caution">
    <text evidence="6">The sequence shown here is derived from an EMBL/GenBank/DDBJ whole genome shotgun (WGS) entry which is preliminary data.</text>
</comment>
<evidence type="ECO:0000256" key="1">
    <source>
        <dbReference type="ARBA" id="ARBA00022603"/>
    </source>
</evidence>
<dbReference type="InterPro" id="IPR029063">
    <property type="entry name" value="SAM-dependent_MTases_sf"/>
</dbReference>
<dbReference type="Gene3D" id="1.25.40.10">
    <property type="entry name" value="Tetratricopeptide repeat domain"/>
    <property type="match status" value="1"/>
</dbReference>
<dbReference type="SMART" id="SM00138">
    <property type="entry name" value="MeTrc"/>
    <property type="match status" value="1"/>
</dbReference>
<keyword evidence="4" id="KW-0802">TPR repeat</keyword>
<dbReference type="PANTHER" id="PTHR24422:SF19">
    <property type="entry name" value="CHEMOTAXIS PROTEIN METHYLTRANSFERASE"/>
    <property type="match status" value="1"/>
</dbReference>
<dbReference type="PROSITE" id="PS50005">
    <property type="entry name" value="TPR"/>
    <property type="match status" value="1"/>
</dbReference>
<dbReference type="InterPro" id="IPR000780">
    <property type="entry name" value="CheR_MeTrfase"/>
</dbReference>
<accession>A0A934VXW4</accession>
<dbReference type="SUPFAM" id="SSF53335">
    <property type="entry name" value="S-adenosyl-L-methionine-dependent methyltransferases"/>
    <property type="match status" value="1"/>
</dbReference>
<dbReference type="AlphaFoldDB" id="A0A934VXW4"/>
<evidence type="ECO:0000259" key="5">
    <source>
        <dbReference type="PROSITE" id="PS50123"/>
    </source>
</evidence>
<dbReference type="RefSeq" id="WP_200272537.1">
    <property type="nucleotide sequence ID" value="NZ_JAENIJ010000030.1"/>
</dbReference>
<evidence type="ECO:0000313" key="6">
    <source>
        <dbReference type="EMBL" id="MBK1883909.1"/>
    </source>
</evidence>
<dbReference type="InterPro" id="IPR011990">
    <property type="entry name" value="TPR-like_helical_dom_sf"/>
</dbReference>
<dbReference type="InterPro" id="IPR050903">
    <property type="entry name" value="Bact_Chemotaxis_MeTrfase"/>
</dbReference>
<organism evidence="6 7">
    <name type="scientific">Luteolibacter pohnpeiensis</name>
    <dbReference type="NCBI Taxonomy" id="454153"/>
    <lineage>
        <taxon>Bacteria</taxon>
        <taxon>Pseudomonadati</taxon>
        <taxon>Verrucomicrobiota</taxon>
        <taxon>Verrucomicrobiia</taxon>
        <taxon>Verrucomicrobiales</taxon>
        <taxon>Verrucomicrobiaceae</taxon>
        <taxon>Luteolibacter</taxon>
    </lineage>
</organism>
<dbReference type="GO" id="GO:0032259">
    <property type="term" value="P:methylation"/>
    <property type="evidence" value="ECO:0007669"/>
    <property type="project" value="UniProtKB-KW"/>
</dbReference>
<gene>
    <name evidence="6" type="ORF">JIN85_15935</name>
</gene>
<proteinExistence type="predicted"/>
<evidence type="ECO:0000256" key="4">
    <source>
        <dbReference type="PROSITE-ProRule" id="PRU00339"/>
    </source>
</evidence>
<dbReference type="InterPro" id="IPR022642">
    <property type="entry name" value="CheR_C"/>
</dbReference>
<feature type="domain" description="CheR-type methyltransferase" evidence="5">
    <location>
        <begin position="1"/>
        <end position="236"/>
    </location>
</feature>
<dbReference type="PROSITE" id="PS50123">
    <property type="entry name" value="CHER"/>
    <property type="match status" value="1"/>
</dbReference>
<name>A0A934VXW4_9BACT</name>
<evidence type="ECO:0000256" key="2">
    <source>
        <dbReference type="ARBA" id="ARBA00022679"/>
    </source>
</evidence>
<dbReference type="SUPFAM" id="SSF48452">
    <property type="entry name" value="TPR-like"/>
    <property type="match status" value="1"/>
</dbReference>
<dbReference type="EMBL" id="JAENIJ010000030">
    <property type="protein sequence ID" value="MBK1883909.1"/>
    <property type="molecule type" value="Genomic_DNA"/>
</dbReference>
<dbReference type="InterPro" id="IPR019734">
    <property type="entry name" value="TPR_rpt"/>
</dbReference>
<dbReference type="Proteomes" id="UP000603141">
    <property type="component" value="Unassembled WGS sequence"/>
</dbReference>
<sequence>MKAVDRVLALITKRTGMEVSTLGGLPVILKAMELSREEAGMTTLDEWADSLDLKQEVWQAFLHRIIVPETFFFRYPESYQALTEWVRRYPKRPLRVLSLPCSTGEETYSIAICLQRAGLASAEFSVTGFDINAPSVAVARKGIYRHSAFRGVVPPAQERFFEPFDDQKFRVASHVRREVLFEEKNFWDVSVFEESYDVIFCRNLLIYFPPERQISALQKIGSMLRTSGLLFLGPAEVPLACQNGWKSAGFPMSFACEKAESNRPASPIQFFQGLSAPVRTRPVVTRISRPAGISRPTPAAAAAPVTPAAPEPTLEYIRSLADRGALEEAQATLDQYHRRQPADAESYYLGGLLAETIGERTRAENLFRKALYLSPSHPEAISHLALLLRADGRIDASRKLLARAERLNAP</sequence>
<dbReference type="PANTHER" id="PTHR24422">
    <property type="entry name" value="CHEMOTAXIS PROTEIN METHYLTRANSFERASE"/>
    <property type="match status" value="1"/>
</dbReference>
<keyword evidence="2" id="KW-0808">Transferase</keyword>
<protein>
    <submittedName>
        <fullName evidence="6">Methyltransferase domain-containing protein</fullName>
    </submittedName>
</protein>
<dbReference type="Gene3D" id="3.40.50.150">
    <property type="entry name" value="Vaccinia Virus protein VP39"/>
    <property type="match status" value="1"/>
</dbReference>
<feature type="repeat" description="TPR" evidence="4">
    <location>
        <begin position="344"/>
        <end position="377"/>
    </location>
</feature>
<dbReference type="GO" id="GO:0008757">
    <property type="term" value="F:S-adenosylmethionine-dependent methyltransferase activity"/>
    <property type="evidence" value="ECO:0007669"/>
    <property type="project" value="InterPro"/>
</dbReference>
<dbReference type="PRINTS" id="PR00996">
    <property type="entry name" value="CHERMTFRASE"/>
</dbReference>
<keyword evidence="7" id="KW-1185">Reference proteome</keyword>
<keyword evidence="3" id="KW-0949">S-adenosyl-L-methionine</keyword>